<dbReference type="PANTHER" id="PTHR46461:SF1">
    <property type="entry name" value="KELCH DOMAIN-CONTAINING PROTEIN 3"/>
    <property type="match status" value="1"/>
</dbReference>
<sequence length="470" mass="53586">MAYWTVSLNGGPKRANQAAAALGCRIYSFGEFDYADESSRSPVFGIHVLNTESYRWHQLLATSRNCLYLPLERYAEVHRNQAARNADNNDNDNDSDGDIANDNDSGNDGARDNANDNNNGGDRDNGNDSDSGNDNNNGSDSDNDNDIDIDNDNDNDDTHENLVAYNETPHYRINHTVVMYNRKFYMWGGCTEGLICCTKMFCFDPEEEIWSVIPCIGQVPIGRTRHTAVVFNDMMIVYGGRENNLTNFPETVFAYNFTQNRWYEMIIEGEMPANGREFHTACVINRKMYVFGGKNDFVNDLGLDVLNLETGRWEKPEETGDIPCGRRNHSAWVHQGMLYIFGGYQHDHYQHLNTLHEFNPETSRWRLLQQYGLNRPISRQRHCSVIVNDRVFIFGGLGAVAEFNLPPSIAADAQLVREIADLHVLDYDFKLEDLCIISLLRNGVSSDLFNLLPFWIKYNISMRVTPNYVT</sequence>
<organism evidence="3">
    <name type="scientific">Brugia malayi</name>
    <name type="common">Filarial nematode worm</name>
    <dbReference type="NCBI Taxonomy" id="6279"/>
    <lineage>
        <taxon>Eukaryota</taxon>
        <taxon>Metazoa</taxon>
        <taxon>Ecdysozoa</taxon>
        <taxon>Nematoda</taxon>
        <taxon>Chromadorea</taxon>
        <taxon>Rhabditida</taxon>
        <taxon>Spirurina</taxon>
        <taxon>Spiruromorpha</taxon>
        <taxon>Filarioidea</taxon>
        <taxon>Onchocercidae</taxon>
        <taxon>Brugia</taxon>
    </lineage>
</organism>
<keyword evidence="4" id="KW-1185">Reference proteome</keyword>
<evidence type="ECO:0000256" key="1">
    <source>
        <dbReference type="ARBA" id="ARBA00022441"/>
    </source>
</evidence>
<dbReference type="SMART" id="SM00612">
    <property type="entry name" value="Kelch"/>
    <property type="match status" value="3"/>
</dbReference>
<feature type="compositionally biased region" description="Acidic residues" evidence="2">
    <location>
        <begin position="89"/>
        <end position="101"/>
    </location>
</feature>
<dbReference type="InterPro" id="IPR006652">
    <property type="entry name" value="Kelch_1"/>
</dbReference>
<feature type="region of interest" description="Disordered" evidence="2">
    <location>
        <begin position="82"/>
        <end position="160"/>
    </location>
</feature>
<dbReference type="CTD" id="66057588"/>
<accession>A0A8L7SN49</accession>
<evidence type="ECO:0008006" key="6">
    <source>
        <dbReference type="Google" id="ProtNLM"/>
    </source>
</evidence>
<dbReference type="RefSeq" id="XP_042935160.1">
    <property type="nucleotide sequence ID" value="XM_043079226.1"/>
</dbReference>
<dbReference type="Gene3D" id="2.120.10.80">
    <property type="entry name" value="Kelch-type beta propeller"/>
    <property type="match status" value="2"/>
</dbReference>
<gene>
    <name evidence="3" type="primary">Bm11549</name>
    <name evidence="3" type="ORF">BM_BM11549</name>
</gene>
<dbReference type="InterPro" id="IPR015915">
    <property type="entry name" value="Kelch-typ_b-propeller"/>
</dbReference>
<accession>A0A4E9FD71</accession>
<dbReference type="WBParaSite" id="Bm11549.1">
    <property type="protein sequence ID" value="Bm11549.1"/>
    <property type="gene ID" value="WBGene00231810"/>
</dbReference>
<dbReference type="OrthoDB" id="432528at2759"/>
<dbReference type="SUPFAM" id="SSF117281">
    <property type="entry name" value="Kelch motif"/>
    <property type="match status" value="1"/>
</dbReference>
<dbReference type="EMBL" id="CAAKNF010000193">
    <property type="protein sequence ID" value="VIO94737.1"/>
    <property type="molecule type" value="Genomic_DNA"/>
</dbReference>
<feature type="compositionally biased region" description="Acidic residues" evidence="2">
    <location>
        <begin position="141"/>
        <end position="157"/>
    </location>
</feature>
<evidence type="ECO:0000313" key="3">
    <source>
        <dbReference type="EMBL" id="VIO94737.1"/>
    </source>
</evidence>
<reference evidence="5" key="3">
    <citation type="submission" date="2022-04" db="UniProtKB">
        <authorList>
            <consortium name="WormBaseParasite"/>
        </authorList>
    </citation>
    <scope>IDENTIFICATION</scope>
</reference>
<dbReference type="AlphaFoldDB" id="A0A4E9FD71"/>
<protein>
    <recommendedName>
        <fullName evidence="6">Kelch motif family protein</fullName>
    </recommendedName>
</protein>
<evidence type="ECO:0000313" key="4">
    <source>
        <dbReference type="Proteomes" id="UP000006672"/>
    </source>
</evidence>
<dbReference type="Proteomes" id="UP000006672">
    <property type="component" value="Unassembled WGS sequence"/>
</dbReference>
<proteinExistence type="predicted"/>
<evidence type="ECO:0000256" key="2">
    <source>
        <dbReference type="SAM" id="MobiDB-lite"/>
    </source>
</evidence>
<reference evidence="4" key="1">
    <citation type="journal article" date="2007" name="Science">
        <title>Draft genome of the filarial nematode parasite Brugia malayi.</title>
        <authorList>
            <person name="Ghedin E."/>
            <person name="Wang S."/>
            <person name="Spiro D."/>
            <person name="Caler E."/>
            <person name="Zhao Q."/>
            <person name="Crabtree J."/>
            <person name="Allen J.E."/>
            <person name="Delcher A.L."/>
            <person name="Guiliano D.B."/>
            <person name="Miranda-Saavedra D."/>
            <person name="Angiuoli S.V."/>
            <person name="Creasy T."/>
            <person name="Amedeo P."/>
            <person name="Haas B."/>
            <person name="El-Sayed N.M."/>
            <person name="Wortman J.R."/>
            <person name="Feldblyum T."/>
            <person name="Tallon L."/>
            <person name="Schatz M."/>
            <person name="Shumway M."/>
            <person name="Koo H."/>
            <person name="Salzberg S.L."/>
            <person name="Schobel S."/>
            <person name="Pertea M."/>
            <person name="Pop M."/>
            <person name="White O."/>
            <person name="Barton G.J."/>
            <person name="Carlow C.K."/>
            <person name="Crawford M.J."/>
            <person name="Daub J."/>
            <person name="Dimmic M.W."/>
            <person name="Estes C.F."/>
            <person name="Foster J.M."/>
            <person name="Ganatra M."/>
            <person name="Gregory W.F."/>
            <person name="Johnson N.M."/>
            <person name="Jin J."/>
            <person name="Komuniecki R."/>
            <person name="Korf I."/>
            <person name="Kumar S."/>
            <person name="Laney S."/>
            <person name="Li B.W."/>
            <person name="Li W."/>
            <person name="Lindblom T.H."/>
            <person name="Lustigman S."/>
            <person name="Ma D."/>
            <person name="Maina C.V."/>
            <person name="Martin D.M."/>
            <person name="McCarter J.P."/>
            <person name="McReynolds L."/>
            <person name="Mitreva M."/>
            <person name="Nutman T.B."/>
            <person name="Parkinson J."/>
            <person name="Peregrin-Alvarez J.M."/>
            <person name="Poole C."/>
            <person name="Ren Q."/>
            <person name="Saunders L."/>
            <person name="Sluder A.E."/>
            <person name="Smith K."/>
            <person name="Stanke M."/>
            <person name="Unnasch T.R."/>
            <person name="Ware J."/>
            <person name="Wei A.D."/>
            <person name="Weil G."/>
            <person name="Williams D.J."/>
            <person name="Zhang Y."/>
            <person name="Williams S.A."/>
            <person name="Fraser-Liggett C."/>
            <person name="Slatko B."/>
            <person name="Blaxter M.L."/>
            <person name="Scott A.L."/>
        </authorList>
    </citation>
    <scope>NUCLEOTIDE SEQUENCE</scope>
    <source>
        <strain evidence="4">FR3</strain>
    </source>
</reference>
<dbReference type="InterPro" id="IPR052637">
    <property type="entry name" value="KLHDC3-like"/>
</dbReference>
<evidence type="ECO:0000313" key="5">
    <source>
        <dbReference type="WBParaSite" id="Bm11549.1"/>
    </source>
</evidence>
<keyword evidence="1" id="KW-0880">Kelch repeat</keyword>
<dbReference type="GeneID" id="66057588"/>
<dbReference type="GO" id="GO:0005737">
    <property type="term" value="C:cytoplasm"/>
    <property type="evidence" value="ECO:0007669"/>
    <property type="project" value="TreeGrafter"/>
</dbReference>
<name>A0A4E9FD71_BRUMA</name>
<dbReference type="PANTHER" id="PTHR46461">
    <property type="entry name" value="KELCH DOMAIN-CONTAINING PROTEIN 3"/>
    <property type="match status" value="1"/>
</dbReference>
<dbReference type="Pfam" id="PF24681">
    <property type="entry name" value="Kelch_KLHDC2_KLHL20_DRC7"/>
    <property type="match status" value="1"/>
</dbReference>
<reference evidence="3" key="2">
    <citation type="submission" date="2019-04" db="EMBL/GenBank/DDBJ databases">
        <authorList>
            <person name="Howe K."/>
            <person name="Paulini M."/>
            <person name="Williams G."/>
        </authorList>
    </citation>
    <scope>NUCLEOTIDE SEQUENCE [LARGE SCALE GENOMIC DNA]</scope>
    <source>
        <strain evidence="3">FR3</strain>
    </source>
</reference>
<dbReference type="GO" id="GO:0003682">
    <property type="term" value="F:chromatin binding"/>
    <property type="evidence" value="ECO:0007669"/>
    <property type="project" value="InterPro"/>
</dbReference>
<feature type="compositionally biased region" description="Low complexity" evidence="2">
    <location>
        <begin position="128"/>
        <end position="140"/>
    </location>
</feature>
<dbReference type="KEGG" id="bmy:BM_BM11549"/>